<dbReference type="Proteomes" id="UP000316981">
    <property type="component" value="Unassembled WGS sequence"/>
</dbReference>
<dbReference type="AlphaFoldDB" id="S3TKK4"/>
<evidence type="ECO:0000259" key="1">
    <source>
        <dbReference type="SMART" id="SM00382"/>
    </source>
</evidence>
<dbReference type="PATRIC" id="fig|1217696.3.peg.420"/>
<dbReference type="EMBL" id="VMTP01000056">
    <property type="protein sequence ID" value="TVT81808.1"/>
    <property type="molecule type" value="Genomic_DNA"/>
</dbReference>
<dbReference type="SMART" id="SM00382">
    <property type="entry name" value="AAA"/>
    <property type="match status" value="1"/>
</dbReference>
<dbReference type="EMBL" id="ATGK01000004">
    <property type="protein sequence ID" value="EPG41558.1"/>
    <property type="molecule type" value="Genomic_DNA"/>
</dbReference>
<sequence>MKQEVRNSYIARLSEEISGSLAGNNFERFGYIISDHYFSDYEMINKGTNVDGAPVGHIVDSVSTDASVVTEYSSEKDYFSNLKKIKKDIKHSFNHYKGSLTKLLLLGSSSCRPKMQTLLNKRAARIKKHLNFEIIVWDSRMISEYIIDEMLFDESDIGRLSYYLPYLRQIRNESILNLSLPQKFDKYVSREEIEDPLVERLQSGESIVISGLGGSGKSSLANSIAHKIKDDFEIVIWLDASSVERLEDLGAWDLYRNSHILNLLGIIKSRRCLLILDNLSINSSTEELEGICSNNSVIIATRREVHFSSDYNLPLLDENSARQILENNIGTACPDEIFALLYELIGGYPLVYSLMNANLISGEYEWEDIRLDCDSIHQYSDDKNKLLAERLLGHLGEAYKNELSFIRSCRGKQIDSSFAKSAIRPIGISKLKRSAVLTQASRDLLKIHDIVYEILGHINLDDFDISNEMSDYLTDKREKDWSSFLKVSCRHEELISYLLKENKTEILQYSHIISRNPADVEITCLQNLDEQLDSIRGACNNQSVSIKASLILETIEVLYRVTRDGEGENSWEKAQAFLKTSLSIYDELVSLEFVDASLKAIIKHHKAKALLWINDEESKCQAKIIFSELSSQETHLREAQLQLARILIKENDSDGAKDLIESILDSPNSQDNKASISVYLATFELLSRKQLSTFRSEFNNRFSRTVSELIKESMSYGYDQAYRAFSVFSQNWSFQKPEEFLDLFGSLSLPNARGMKDDYAKRSIANLYLQAGKVYESQCMEKAKPMFFLALEYYDHIGNKNAFDKRRIAEIYCRACEHETSEKNSLALFEENNEDPFVLYWLSKAQFNLDKFPDSLLNIEAAINYLKTDNVQYKSSFLELQSDILKGRGDENYVEILKEAIAVCDDDKYKGMLIDKLP</sequence>
<organism evidence="2 4">
    <name type="scientific">Acinetobacter colistiniresistens</name>
    <dbReference type="NCBI Taxonomy" id="280145"/>
    <lineage>
        <taxon>Bacteria</taxon>
        <taxon>Pseudomonadati</taxon>
        <taxon>Pseudomonadota</taxon>
        <taxon>Gammaproteobacteria</taxon>
        <taxon>Moraxellales</taxon>
        <taxon>Moraxellaceae</taxon>
        <taxon>Acinetobacter</taxon>
    </lineage>
</organism>
<accession>S3TKK4</accession>
<dbReference type="GO" id="GO:0043531">
    <property type="term" value="F:ADP binding"/>
    <property type="evidence" value="ECO:0007669"/>
    <property type="project" value="InterPro"/>
</dbReference>
<dbReference type="PANTHER" id="PTHR36766:SF53">
    <property type="entry name" value="DISEASE RESISTANCE PROTEIN RPP13-LIKE"/>
    <property type="match status" value="1"/>
</dbReference>
<dbReference type="Gene3D" id="3.40.50.300">
    <property type="entry name" value="P-loop containing nucleotide triphosphate hydrolases"/>
    <property type="match status" value="1"/>
</dbReference>
<reference evidence="3 5" key="2">
    <citation type="submission" date="2019-07" db="EMBL/GenBank/DDBJ databases">
        <title>Draft Genome Sequence of the first blaOXA-58-Harboring Acinetobacter colistiniresistens clinical isolate from Brazil.</title>
        <authorList>
            <person name="Favaro L.S."/>
            <person name="Paula-Petroli S.B."/>
            <person name="Moura C.F."/>
            <person name="Tognim M.C.B."/>
            <person name="Venancio E.J."/>
            <person name="Yamada-Ogatta S.F."/>
            <person name="Carrara-Marroni F.E."/>
        </authorList>
    </citation>
    <scope>NUCLEOTIDE SEQUENCE [LARGE SCALE GENOMIC DNA]</scope>
    <source>
        <strain evidence="3 5">DL</strain>
    </source>
</reference>
<reference evidence="2 4" key="1">
    <citation type="submission" date="2013-06" db="EMBL/GenBank/DDBJ databases">
        <title>The Genome Sequence of Acinetobacter sp. NIPH 2036.</title>
        <authorList>
            <consortium name="The Broad Institute Genome Sequencing Platform"/>
            <consortium name="The Broad Institute Genome Sequencing Center for Infectious Disease"/>
            <person name="Cerqueira G."/>
            <person name="Feldgarden M."/>
            <person name="Courvalin P."/>
            <person name="Perichon B."/>
            <person name="Grillot-Courvalin C."/>
            <person name="Clermont D."/>
            <person name="Rocha E."/>
            <person name="Yoon E.-J."/>
            <person name="Nemec A."/>
            <person name="Young S.K."/>
            <person name="Zeng Q."/>
            <person name="Gargeya S."/>
            <person name="Fitzgerald M."/>
            <person name="Abouelleil A."/>
            <person name="Alvarado L."/>
            <person name="Berlin A.M."/>
            <person name="Chapman S.B."/>
            <person name="Dewar J."/>
            <person name="Goldberg J."/>
            <person name="Griggs A."/>
            <person name="Gujja S."/>
            <person name="Hansen M."/>
            <person name="Howarth C."/>
            <person name="Imamovic A."/>
            <person name="Larimer J."/>
            <person name="McCowan C."/>
            <person name="Murphy C."/>
            <person name="Pearson M."/>
            <person name="Priest M."/>
            <person name="Roberts A."/>
            <person name="Saif S."/>
            <person name="Shea T."/>
            <person name="Sykes S."/>
            <person name="Wortman J."/>
            <person name="Nusbaum C."/>
            <person name="Birren B."/>
        </authorList>
    </citation>
    <scope>NUCLEOTIDE SEQUENCE [LARGE SCALE GENOMIC DNA]</scope>
    <source>
        <strain evidence="2 4">NIPH 2036</strain>
    </source>
</reference>
<dbReference type="HOGENOM" id="CLU_321018_0_0_6"/>
<protein>
    <recommendedName>
        <fullName evidence="1">AAA+ ATPase domain-containing protein</fullName>
    </recommendedName>
</protein>
<dbReference type="InterPro" id="IPR027417">
    <property type="entry name" value="P-loop_NTPase"/>
</dbReference>
<proteinExistence type="predicted"/>
<evidence type="ECO:0000313" key="3">
    <source>
        <dbReference type="EMBL" id="TVT81808.1"/>
    </source>
</evidence>
<dbReference type="GeneID" id="45419252"/>
<dbReference type="PANTHER" id="PTHR36766">
    <property type="entry name" value="PLANT BROAD-SPECTRUM MILDEW RESISTANCE PROTEIN RPW8"/>
    <property type="match status" value="1"/>
</dbReference>
<evidence type="ECO:0000313" key="2">
    <source>
        <dbReference type="EMBL" id="EPG41558.1"/>
    </source>
</evidence>
<evidence type="ECO:0000313" key="4">
    <source>
        <dbReference type="Proteomes" id="UP000014559"/>
    </source>
</evidence>
<dbReference type="SUPFAM" id="SSF52540">
    <property type="entry name" value="P-loop containing nucleoside triphosphate hydrolases"/>
    <property type="match status" value="1"/>
</dbReference>
<gene>
    <name evidence="2" type="ORF">F907_00430</name>
    <name evidence="3" type="ORF">FPV60_09545</name>
</gene>
<evidence type="ECO:0000313" key="5">
    <source>
        <dbReference type="Proteomes" id="UP000316981"/>
    </source>
</evidence>
<dbReference type="InterPro" id="IPR002182">
    <property type="entry name" value="NB-ARC"/>
</dbReference>
<dbReference type="RefSeq" id="WP_016651493.1">
    <property type="nucleotide sequence ID" value="NZ_BHGD02000063.1"/>
</dbReference>
<comment type="caution">
    <text evidence="2">The sequence shown here is derived from an EMBL/GenBank/DDBJ whole genome shotgun (WGS) entry which is preliminary data.</text>
</comment>
<dbReference type="Pfam" id="PF00931">
    <property type="entry name" value="NB-ARC"/>
    <property type="match status" value="1"/>
</dbReference>
<name>S3TKK4_9GAMM</name>
<dbReference type="InterPro" id="IPR003593">
    <property type="entry name" value="AAA+_ATPase"/>
</dbReference>
<dbReference type="PRINTS" id="PR00364">
    <property type="entry name" value="DISEASERSIST"/>
</dbReference>
<feature type="domain" description="AAA+ ATPase" evidence="1">
    <location>
        <begin position="203"/>
        <end position="331"/>
    </location>
</feature>
<dbReference type="Proteomes" id="UP000014559">
    <property type="component" value="Unassembled WGS sequence"/>
</dbReference>